<accession>A0AAU8JZS0</accession>
<dbReference type="AlphaFoldDB" id="A0AAU8JZS0"/>
<feature type="transmembrane region" description="Helical" evidence="2">
    <location>
        <begin position="101"/>
        <end position="124"/>
    </location>
</feature>
<feature type="region of interest" description="Disordered" evidence="1">
    <location>
        <begin position="1"/>
        <end position="100"/>
    </location>
</feature>
<reference evidence="3" key="1">
    <citation type="submission" date="2024-06" db="EMBL/GenBank/DDBJ databases">
        <title>The genome sequences of Kitasatospora sp. strain HUAS MG31.</title>
        <authorList>
            <person name="Mo P."/>
        </authorList>
    </citation>
    <scope>NUCLEOTIDE SEQUENCE</scope>
    <source>
        <strain evidence="3">HUAS MG31</strain>
    </source>
</reference>
<feature type="compositionally biased region" description="Polar residues" evidence="1">
    <location>
        <begin position="15"/>
        <end position="25"/>
    </location>
</feature>
<protein>
    <submittedName>
        <fullName evidence="3">Uncharacterized protein</fullName>
    </submittedName>
</protein>
<name>A0AAU8JZS0_9ACTN</name>
<dbReference type="RefSeq" id="WP_354641671.1">
    <property type="nucleotide sequence ID" value="NZ_CP159872.1"/>
</dbReference>
<dbReference type="EMBL" id="CP159872">
    <property type="protein sequence ID" value="XCM80736.1"/>
    <property type="molecule type" value="Genomic_DNA"/>
</dbReference>
<keyword evidence="2" id="KW-0812">Transmembrane</keyword>
<dbReference type="KEGG" id="kcm:ABWK59_18350"/>
<keyword evidence="2" id="KW-1133">Transmembrane helix</keyword>
<sequence length="372" mass="37888">MSDDRTTPEPDRPEQTQATPEQGTPQRADLTKAPTVDAPAPASPAVPQQPPVVEQPPVPAAAPDPWALPDAALPGQLPPGDALPAGLPPAEPKPPRDRKKLIRLGAAAAVLVLTGTATAVAVTLPERTDLPGLQTPNDGRYTFPALALPPLPQGSAAPTDSKSRHHADLRGLLLPAPREARPEPTATATATPAQPSATASPSASATATESAGASPSATPTLPPVPGRWVPCDGTGALGKDAAAITLKLTVNACRAAAAQGWTAKDGTRTEIRLLRFGSYAEANDVYGTLSQADGTKDLASAAVDLRNEYPVGTGNLMVRSAPTVGKDGDPAGRVGYLLAGDLVAVIQLANPAGVPIQPFRQVVALQSSMLDG</sequence>
<feature type="compositionally biased region" description="Basic and acidic residues" evidence="1">
    <location>
        <begin position="1"/>
        <end position="14"/>
    </location>
</feature>
<keyword evidence="2" id="KW-0472">Membrane</keyword>
<feature type="region of interest" description="Disordered" evidence="1">
    <location>
        <begin position="131"/>
        <end position="226"/>
    </location>
</feature>
<evidence type="ECO:0000256" key="2">
    <source>
        <dbReference type="SAM" id="Phobius"/>
    </source>
</evidence>
<evidence type="ECO:0000256" key="1">
    <source>
        <dbReference type="SAM" id="MobiDB-lite"/>
    </source>
</evidence>
<gene>
    <name evidence="3" type="ORF">ABWK59_18350</name>
</gene>
<feature type="compositionally biased region" description="Low complexity" evidence="1">
    <location>
        <begin position="183"/>
        <end position="219"/>
    </location>
</feature>
<proteinExistence type="predicted"/>
<feature type="compositionally biased region" description="Pro residues" evidence="1">
    <location>
        <begin position="41"/>
        <end position="62"/>
    </location>
</feature>
<organism evidence="3">
    <name type="scientific">Kitasatospora camelliae</name>
    <dbReference type="NCBI Taxonomy" id="3156397"/>
    <lineage>
        <taxon>Bacteria</taxon>
        <taxon>Bacillati</taxon>
        <taxon>Actinomycetota</taxon>
        <taxon>Actinomycetes</taxon>
        <taxon>Kitasatosporales</taxon>
        <taxon>Streptomycetaceae</taxon>
        <taxon>Kitasatospora</taxon>
    </lineage>
</organism>
<feature type="compositionally biased region" description="Low complexity" evidence="1">
    <location>
        <begin position="63"/>
        <end position="85"/>
    </location>
</feature>
<evidence type="ECO:0000313" key="3">
    <source>
        <dbReference type="EMBL" id="XCM80736.1"/>
    </source>
</evidence>